<comment type="caution">
    <text evidence="3">The sequence shown here is derived from an EMBL/GenBank/DDBJ whole genome shotgun (WGS) entry which is preliminary data.</text>
</comment>
<sequence>MELLDIIQFLKGKTILITGGTGFLAKIFLEKILRIQPNVKKICLLIRAGDTNSATQRMLNEFVEKDLCRVLRNRWGGNLHSFILEKVAAVPGDVSYDNLGVRDSNLREEMFREIDIIFNFAATTNFDERYDVAMDTNTMGAFHALSFAKKCIKIKMFFHVSTAYVCGEMSGVIAEKPFYMGETLKGECQLDINAEMKLVQEKLNELEAEDYASKEVITSIMKDLGTKRFQLALK</sequence>
<dbReference type="Pfam" id="PF07993">
    <property type="entry name" value="NAD_binding_4"/>
    <property type="match status" value="1"/>
</dbReference>
<dbReference type="GO" id="GO:0010345">
    <property type="term" value="P:suberin biosynthetic process"/>
    <property type="evidence" value="ECO:0007669"/>
    <property type="project" value="TreeGrafter"/>
</dbReference>
<evidence type="ECO:0000259" key="2">
    <source>
        <dbReference type="Pfam" id="PF07993"/>
    </source>
</evidence>
<reference evidence="3" key="1">
    <citation type="journal article" date="2023" name="Plant J.">
        <title>Genome sequences and population genomics provide insights into the demographic history, inbreeding, and mutation load of two 'living fossil' tree species of Dipteronia.</title>
        <authorList>
            <person name="Feng Y."/>
            <person name="Comes H.P."/>
            <person name="Chen J."/>
            <person name="Zhu S."/>
            <person name="Lu R."/>
            <person name="Zhang X."/>
            <person name="Li P."/>
            <person name="Qiu J."/>
            <person name="Olsen K.M."/>
            <person name="Qiu Y."/>
        </authorList>
    </citation>
    <scope>NUCLEOTIDE SEQUENCE</scope>
    <source>
        <strain evidence="3">KIB01</strain>
    </source>
</reference>
<dbReference type="GO" id="GO:0102965">
    <property type="term" value="F:alcohol-forming long-chain fatty acyl-CoA reductase activity"/>
    <property type="evidence" value="ECO:0007669"/>
    <property type="project" value="UniProtKB-EC"/>
</dbReference>
<dbReference type="AlphaFoldDB" id="A0AAD9TX22"/>
<evidence type="ECO:0000313" key="4">
    <source>
        <dbReference type="Proteomes" id="UP001280121"/>
    </source>
</evidence>
<dbReference type="InterPro" id="IPR013120">
    <property type="entry name" value="FAR_NAD-bd"/>
</dbReference>
<keyword evidence="1" id="KW-0444">Lipid biosynthesis</keyword>
<dbReference type="GO" id="GO:0080019">
    <property type="term" value="F:alcohol-forming very long-chain fatty acyl-CoA reductase activity"/>
    <property type="evidence" value="ECO:0007669"/>
    <property type="project" value="InterPro"/>
</dbReference>
<dbReference type="PANTHER" id="PTHR11011:SF84">
    <property type="entry name" value="ACYL-COA REDUCTASE-LIKE PROTEIN, PUTATIVE-RELATED"/>
    <property type="match status" value="1"/>
</dbReference>
<comment type="catalytic activity">
    <reaction evidence="1">
        <text>a long-chain fatty acyl-CoA + 2 NADPH + 2 H(+) = a long-chain primary fatty alcohol + 2 NADP(+) + CoA</text>
        <dbReference type="Rhea" id="RHEA:52716"/>
        <dbReference type="ChEBI" id="CHEBI:15378"/>
        <dbReference type="ChEBI" id="CHEBI:57287"/>
        <dbReference type="ChEBI" id="CHEBI:57783"/>
        <dbReference type="ChEBI" id="CHEBI:58349"/>
        <dbReference type="ChEBI" id="CHEBI:77396"/>
        <dbReference type="ChEBI" id="CHEBI:83139"/>
        <dbReference type="EC" id="1.2.1.84"/>
    </reaction>
</comment>
<protein>
    <recommendedName>
        <fullName evidence="1">Fatty acyl-CoA reductase</fullName>
        <ecNumber evidence="1">1.2.1.84</ecNumber>
    </recommendedName>
</protein>
<keyword evidence="1" id="KW-0560">Oxidoreductase</keyword>
<organism evidence="3 4">
    <name type="scientific">Dipteronia dyeriana</name>
    <dbReference type="NCBI Taxonomy" id="168575"/>
    <lineage>
        <taxon>Eukaryota</taxon>
        <taxon>Viridiplantae</taxon>
        <taxon>Streptophyta</taxon>
        <taxon>Embryophyta</taxon>
        <taxon>Tracheophyta</taxon>
        <taxon>Spermatophyta</taxon>
        <taxon>Magnoliopsida</taxon>
        <taxon>eudicotyledons</taxon>
        <taxon>Gunneridae</taxon>
        <taxon>Pentapetalae</taxon>
        <taxon>rosids</taxon>
        <taxon>malvids</taxon>
        <taxon>Sapindales</taxon>
        <taxon>Sapindaceae</taxon>
        <taxon>Hippocastanoideae</taxon>
        <taxon>Acereae</taxon>
        <taxon>Dipteronia</taxon>
    </lineage>
</organism>
<keyword evidence="1" id="KW-0521">NADP</keyword>
<gene>
    <name evidence="3" type="ORF">Ddye_025365</name>
</gene>
<dbReference type="InterPro" id="IPR026055">
    <property type="entry name" value="FAR"/>
</dbReference>
<dbReference type="EMBL" id="JANJYI010000007">
    <property type="protein sequence ID" value="KAK2643602.1"/>
    <property type="molecule type" value="Genomic_DNA"/>
</dbReference>
<dbReference type="EC" id="1.2.1.84" evidence="1"/>
<comment type="function">
    <text evidence="1">Catalyzes the reduction of fatty acyl-CoA to fatty alcohols.</text>
</comment>
<feature type="domain" description="Thioester reductase (TE)" evidence="2">
    <location>
        <begin position="17"/>
        <end position="199"/>
    </location>
</feature>
<name>A0AAD9TX22_9ROSI</name>
<dbReference type="GO" id="GO:0035336">
    <property type="term" value="P:long-chain fatty-acyl-CoA metabolic process"/>
    <property type="evidence" value="ECO:0007669"/>
    <property type="project" value="TreeGrafter"/>
</dbReference>
<evidence type="ECO:0000256" key="1">
    <source>
        <dbReference type="RuleBase" id="RU363097"/>
    </source>
</evidence>
<dbReference type="PANTHER" id="PTHR11011">
    <property type="entry name" value="MALE STERILITY PROTEIN 2-RELATED"/>
    <property type="match status" value="1"/>
</dbReference>
<proteinExistence type="inferred from homology"/>
<dbReference type="Proteomes" id="UP001280121">
    <property type="component" value="Unassembled WGS sequence"/>
</dbReference>
<comment type="similarity">
    <text evidence="1">Belongs to the fatty acyl-CoA reductase family.</text>
</comment>
<keyword evidence="1" id="KW-0443">Lipid metabolism</keyword>
<accession>A0AAD9TX22</accession>
<dbReference type="SUPFAM" id="SSF51735">
    <property type="entry name" value="NAD(P)-binding Rossmann-fold domains"/>
    <property type="match status" value="1"/>
</dbReference>
<dbReference type="Gene3D" id="3.40.50.720">
    <property type="entry name" value="NAD(P)-binding Rossmann-like Domain"/>
    <property type="match status" value="1"/>
</dbReference>
<keyword evidence="4" id="KW-1185">Reference proteome</keyword>
<dbReference type="InterPro" id="IPR036291">
    <property type="entry name" value="NAD(P)-bd_dom_sf"/>
</dbReference>
<evidence type="ECO:0000313" key="3">
    <source>
        <dbReference type="EMBL" id="KAK2643602.1"/>
    </source>
</evidence>